<sequence length="333" mass="36244">MSTAEAPAAGAALPAWSDSASTGRTGCPGRLARSPDLRRLGFPRPPPPAALAHRFAPEKVCLPARCPSAFVFSSPASPSARVALQTPAARRCGSACAADRARGAGPLRWAAGLQDVLALSRGPVLPKRFLRLRHRGRPSSGPSLGRARPAAPGAGGRRRPPRHRGVGEPRSGLPDPLRFLFFGTHGFWDEILFTFLGRQTGRPAATRRSGPPFCRAAAASWWRNSTSTCTGAAAGAPGSGARLRDLPLRVGAVPGPGPPLVRRLLLGLFSLPTQFHGPHHPDVFTWLDIPFFFFFFKSLLRFFFFFFFFFFFCVCVLRFLIFILEMIVFPMWI</sequence>
<keyword evidence="4 7" id="KW-1133">Transmembrane helix</keyword>
<dbReference type="GO" id="GO:0016020">
    <property type="term" value="C:membrane"/>
    <property type="evidence" value="ECO:0007669"/>
    <property type="project" value="UniProtKB-SubCell"/>
</dbReference>
<feature type="region of interest" description="Disordered" evidence="6">
    <location>
        <begin position="132"/>
        <end position="171"/>
    </location>
</feature>
<keyword evidence="5 7" id="KW-0472">Membrane</keyword>
<evidence type="ECO:0000256" key="5">
    <source>
        <dbReference type="ARBA" id="ARBA00023136"/>
    </source>
</evidence>
<organism evidence="8 9">
    <name type="scientific">Canis lupus familiaris</name>
    <name type="common">Dog</name>
    <name type="synonym">Canis familiaris</name>
    <dbReference type="NCBI Taxonomy" id="9615"/>
    <lineage>
        <taxon>Eukaryota</taxon>
        <taxon>Metazoa</taxon>
        <taxon>Chordata</taxon>
        <taxon>Craniata</taxon>
        <taxon>Vertebrata</taxon>
        <taxon>Euteleostomi</taxon>
        <taxon>Mammalia</taxon>
        <taxon>Eutheria</taxon>
        <taxon>Laurasiatheria</taxon>
        <taxon>Carnivora</taxon>
        <taxon>Caniformia</taxon>
        <taxon>Canidae</taxon>
        <taxon>Canis</taxon>
    </lineage>
</organism>
<protein>
    <submittedName>
        <fullName evidence="8">Uncharacterized protein</fullName>
    </submittedName>
</protein>
<reference evidence="8" key="1">
    <citation type="submission" date="2025-08" db="UniProtKB">
        <authorList>
            <consortium name="Ensembl"/>
        </authorList>
    </citation>
    <scope>IDENTIFICATION</scope>
</reference>
<dbReference type="PANTHER" id="PTHR31746:SF2">
    <property type="entry name" value="TRANSMEMBRANE PROTEIN 229A"/>
    <property type="match status" value="1"/>
</dbReference>
<evidence type="ECO:0000313" key="9">
    <source>
        <dbReference type="Proteomes" id="UP000694542"/>
    </source>
</evidence>
<evidence type="ECO:0000256" key="7">
    <source>
        <dbReference type="SAM" id="Phobius"/>
    </source>
</evidence>
<accession>A0A8C0TR98</accession>
<feature type="region of interest" description="Disordered" evidence="6">
    <location>
        <begin position="1"/>
        <end position="43"/>
    </location>
</feature>
<comment type="subcellular location">
    <subcellularLocation>
        <location evidence="1">Membrane</location>
        <topology evidence="1">Multi-pass membrane protein</topology>
    </subcellularLocation>
</comment>
<comment type="similarity">
    <text evidence="2">Belongs to the TMEM229 family.</text>
</comment>
<evidence type="ECO:0000313" key="8">
    <source>
        <dbReference type="Ensembl" id="ENSCAFP00040040108.1"/>
    </source>
</evidence>
<feature type="compositionally biased region" description="Low complexity" evidence="6">
    <location>
        <begin position="1"/>
        <end position="20"/>
    </location>
</feature>
<evidence type="ECO:0000256" key="1">
    <source>
        <dbReference type="ARBA" id="ARBA00004141"/>
    </source>
</evidence>
<dbReference type="PANTHER" id="PTHR31746">
    <property type="entry name" value="TRANSMEMBRANE PROTEIN 229 FAMILY MEMBER"/>
    <property type="match status" value="1"/>
</dbReference>
<evidence type="ECO:0000256" key="2">
    <source>
        <dbReference type="ARBA" id="ARBA00006371"/>
    </source>
</evidence>
<evidence type="ECO:0000256" key="6">
    <source>
        <dbReference type="SAM" id="MobiDB-lite"/>
    </source>
</evidence>
<keyword evidence="3 7" id="KW-0812">Transmembrane</keyword>
<proteinExistence type="inferred from homology"/>
<name>A0A8C0TR98_CANLF</name>
<feature type="transmembrane region" description="Helical" evidence="7">
    <location>
        <begin position="302"/>
        <end position="332"/>
    </location>
</feature>
<dbReference type="Ensembl" id="ENSCAFT00040045969.1">
    <property type="protein sequence ID" value="ENSCAFP00040040108.1"/>
    <property type="gene ID" value="ENSCAFG00040024688.1"/>
</dbReference>
<evidence type="ECO:0000256" key="3">
    <source>
        <dbReference type="ARBA" id="ARBA00022692"/>
    </source>
</evidence>
<evidence type="ECO:0000256" key="4">
    <source>
        <dbReference type="ARBA" id="ARBA00022989"/>
    </source>
</evidence>
<dbReference type="Proteomes" id="UP000694542">
    <property type="component" value="Unassembled WGS sequence"/>
</dbReference>
<feature type="compositionally biased region" description="Low complexity" evidence="6">
    <location>
        <begin position="141"/>
        <end position="152"/>
    </location>
</feature>
<dbReference type="AlphaFoldDB" id="A0A8C0TR98"/>